<organism evidence="2 3">
    <name type="scientific">Pseudocercospora fuligena</name>
    <dbReference type="NCBI Taxonomy" id="685502"/>
    <lineage>
        <taxon>Eukaryota</taxon>
        <taxon>Fungi</taxon>
        <taxon>Dikarya</taxon>
        <taxon>Ascomycota</taxon>
        <taxon>Pezizomycotina</taxon>
        <taxon>Dothideomycetes</taxon>
        <taxon>Dothideomycetidae</taxon>
        <taxon>Mycosphaerellales</taxon>
        <taxon>Mycosphaerellaceae</taxon>
        <taxon>Pseudocercospora</taxon>
    </lineage>
</organism>
<proteinExistence type="predicted"/>
<dbReference type="EMBL" id="JABCIY010000015">
    <property type="protein sequence ID" value="KAF7197475.1"/>
    <property type="molecule type" value="Genomic_DNA"/>
</dbReference>
<sequence>MDSDELPASSADGKGEATTSTTESEPTSALESRLESIVLELVRAINDRNIGPDAPVWNNFQRDLFRAEVQGPAFTAAGSHMETNAISFRGERNTVDLDQFIELRRHICTQYPDHSSRLIRMDTILGDKGRSAQIMVYAEVTGIPEGFTRPTMGMFDFMLMGKLKEGKWKVVKLKTFPGMALSDGI</sequence>
<dbReference type="AlphaFoldDB" id="A0A8H6RT63"/>
<accession>A0A8H6RT63</accession>
<feature type="compositionally biased region" description="Low complexity" evidence="1">
    <location>
        <begin position="16"/>
        <end position="31"/>
    </location>
</feature>
<evidence type="ECO:0000313" key="3">
    <source>
        <dbReference type="Proteomes" id="UP000660729"/>
    </source>
</evidence>
<name>A0A8H6RT63_9PEZI</name>
<feature type="region of interest" description="Disordered" evidence="1">
    <location>
        <begin position="1"/>
        <end position="31"/>
    </location>
</feature>
<evidence type="ECO:0000256" key="1">
    <source>
        <dbReference type="SAM" id="MobiDB-lite"/>
    </source>
</evidence>
<evidence type="ECO:0000313" key="2">
    <source>
        <dbReference type="EMBL" id="KAF7197475.1"/>
    </source>
</evidence>
<protein>
    <submittedName>
        <fullName evidence="2">Uncharacterized protein</fullName>
    </submittedName>
</protein>
<dbReference type="Proteomes" id="UP000660729">
    <property type="component" value="Unassembled WGS sequence"/>
</dbReference>
<keyword evidence="3" id="KW-1185">Reference proteome</keyword>
<gene>
    <name evidence="2" type="ORF">HII31_01285</name>
</gene>
<comment type="caution">
    <text evidence="2">The sequence shown here is derived from an EMBL/GenBank/DDBJ whole genome shotgun (WGS) entry which is preliminary data.</text>
</comment>
<reference evidence="2" key="1">
    <citation type="submission" date="2020-04" db="EMBL/GenBank/DDBJ databases">
        <title>Draft genome resource of the tomato pathogen Pseudocercospora fuligena.</title>
        <authorList>
            <person name="Zaccaron A."/>
        </authorList>
    </citation>
    <scope>NUCLEOTIDE SEQUENCE</scope>
    <source>
        <strain evidence="2">PF001</strain>
    </source>
</reference>